<evidence type="ECO:0000259" key="1">
    <source>
        <dbReference type="Pfam" id="PF11716"/>
    </source>
</evidence>
<accession>A0A4D4J0F9</accession>
<dbReference type="InterPro" id="IPR034660">
    <property type="entry name" value="DinB/YfiT-like"/>
</dbReference>
<gene>
    <name evidence="2" type="ORF">GTS_02730</name>
</gene>
<dbReference type="NCBIfam" id="TIGR03083">
    <property type="entry name" value="maleylpyruvate isomerase family mycothiol-dependent enzyme"/>
    <property type="match status" value="1"/>
</dbReference>
<dbReference type="NCBIfam" id="TIGR03086">
    <property type="entry name" value="TIGR03086 family metal-binding protein"/>
    <property type="match status" value="1"/>
</dbReference>
<keyword evidence="3" id="KW-1185">Reference proteome</keyword>
<dbReference type="OrthoDB" id="5185819at2"/>
<protein>
    <recommendedName>
        <fullName evidence="1">Mycothiol-dependent maleylpyruvate isomerase metal-binding domain-containing protein</fullName>
    </recommendedName>
</protein>
<dbReference type="EMBL" id="BJFL01000001">
    <property type="protein sequence ID" value="GDY28640.1"/>
    <property type="molecule type" value="Genomic_DNA"/>
</dbReference>
<evidence type="ECO:0000313" key="2">
    <source>
        <dbReference type="EMBL" id="GDY28640.1"/>
    </source>
</evidence>
<dbReference type="InterPro" id="IPR017520">
    <property type="entry name" value="CHP03086"/>
</dbReference>
<dbReference type="Pfam" id="PF11716">
    <property type="entry name" value="MDMPI_N"/>
    <property type="match status" value="1"/>
</dbReference>
<dbReference type="Gene3D" id="1.20.120.450">
    <property type="entry name" value="dinb family like domain"/>
    <property type="match status" value="1"/>
</dbReference>
<proteinExistence type="predicted"/>
<organism evidence="2 3">
    <name type="scientific">Gandjariella thermophila</name>
    <dbReference type="NCBI Taxonomy" id="1931992"/>
    <lineage>
        <taxon>Bacteria</taxon>
        <taxon>Bacillati</taxon>
        <taxon>Actinomycetota</taxon>
        <taxon>Actinomycetes</taxon>
        <taxon>Pseudonocardiales</taxon>
        <taxon>Pseudonocardiaceae</taxon>
        <taxon>Gandjariella</taxon>
    </lineage>
</organism>
<name>A0A4D4J0F9_9PSEU</name>
<feature type="domain" description="Mycothiol-dependent maleylpyruvate isomerase metal-binding" evidence="1">
    <location>
        <begin position="9"/>
        <end position="129"/>
    </location>
</feature>
<evidence type="ECO:0000313" key="3">
    <source>
        <dbReference type="Proteomes" id="UP000298860"/>
    </source>
</evidence>
<dbReference type="Proteomes" id="UP000298860">
    <property type="component" value="Unassembled WGS sequence"/>
</dbReference>
<dbReference type="GO" id="GO:0046872">
    <property type="term" value="F:metal ion binding"/>
    <property type="evidence" value="ECO:0007669"/>
    <property type="project" value="InterPro"/>
</dbReference>
<dbReference type="InterPro" id="IPR024344">
    <property type="entry name" value="MDMPI_metal-binding"/>
</dbReference>
<comment type="caution">
    <text evidence="2">The sequence shown here is derived from an EMBL/GenBank/DDBJ whole genome shotgun (WGS) entry which is preliminary data.</text>
</comment>
<dbReference type="AlphaFoldDB" id="A0A4D4J0F9"/>
<reference evidence="3" key="1">
    <citation type="submission" date="2019-04" db="EMBL/GenBank/DDBJ databases">
        <title>Draft genome sequence of Pseudonocardiaceae bacterium SL3-2-4.</title>
        <authorList>
            <person name="Ningsih F."/>
            <person name="Yokota A."/>
            <person name="Sakai Y."/>
            <person name="Nanatani K."/>
            <person name="Yabe S."/>
            <person name="Oetari A."/>
            <person name="Sjamsuridzal W."/>
        </authorList>
    </citation>
    <scope>NUCLEOTIDE SEQUENCE [LARGE SCALE GENOMIC DNA]</scope>
    <source>
        <strain evidence="3">SL3-2-4</strain>
    </source>
</reference>
<sequence>MDLLSAHERAMTEFDRRVRAVPPDGWDAPTPCSDWSVRDLVNHLVSEQRWAPWLLYGATLEEVGGRFDGDVLGDDPTAAWAEAATAAREAFTKPGALSRRVHTSGGVIPAEEYGWQMTVDLAVHAWDLAKGIRGDDRIDPELAAAALDVVRPQVAQWQGLGIFDPPVNVPEHADAQTRLLGLLGRRR</sequence>
<dbReference type="InterPro" id="IPR017517">
    <property type="entry name" value="Maleyloyr_isom"/>
</dbReference>
<dbReference type="SUPFAM" id="SSF109854">
    <property type="entry name" value="DinB/YfiT-like putative metalloenzymes"/>
    <property type="match status" value="1"/>
</dbReference>